<evidence type="ECO:0000256" key="3">
    <source>
        <dbReference type="ARBA" id="ARBA00022741"/>
    </source>
</evidence>
<dbReference type="InterPro" id="IPR017871">
    <property type="entry name" value="ABC_transporter-like_CS"/>
</dbReference>
<dbReference type="InterPro" id="IPR003593">
    <property type="entry name" value="AAA+_ATPase"/>
</dbReference>
<evidence type="ECO:0000313" key="6">
    <source>
        <dbReference type="EMBL" id="SFA93384.1"/>
    </source>
</evidence>
<dbReference type="RefSeq" id="WP_090039582.1">
    <property type="nucleotide sequence ID" value="NZ_FOKI01000006.1"/>
</dbReference>
<accession>A0A1I0WXT3</accession>
<proteinExistence type="inferred from homology"/>
<sequence length="220" mass="24650">MINIKNLYFSYPNSPCYLLKDININIPKGSYVSIIGENGSCKSTLVKLILNLLKPLKGTIELKGSKVGYVPQRMDNFNAEFPITVKELLNTYRKLLKIKDSTAIYNCLKKVNMINFENHLLGNLSGGQQQRIFIAKALMGTPDILILDEPSTGIDITNQREIYYLIKHLNLCEKITVISVEHNLDAVLSNSTHVLQLKDGGSKLYTLEEFKASIDTQGGL</sequence>
<reference evidence="6 7" key="1">
    <citation type="submission" date="2016-10" db="EMBL/GenBank/DDBJ databases">
        <authorList>
            <person name="de Groot N.N."/>
        </authorList>
    </citation>
    <scope>NUCLEOTIDE SEQUENCE [LARGE SCALE GENOMIC DNA]</scope>
    <source>
        <strain evidence="6 7">DSM 12271</strain>
    </source>
</reference>
<dbReference type="InterPro" id="IPR050153">
    <property type="entry name" value="Metal_Ion_Import_ABC"/>
</dbReference>
<evidence type="ECO:0000259" key="5">
    <source>
        <dbReference type="PROSITE" id="PS50893"/>
    </source>
</evidence>
<gene>
    <name evidence="6" type="ORF">SAMN04488528_1006147</name>
</gene>
<dbReference type="STRING" id="84698.SAMN04488528_1006147"/>
<dbReference type="PROSITE" id="PS00211">
    <property type="entry name" value="ABC_TRANSPORTER_1"/>
    <property type="match status" value="1"/>
</dbReference>
<dbReference type="Pfam" id="PF00005">
    <property type="entry name" value="ABC_tran"/>
    <property type="match status" value="1"/>
</dbReference>
<dbReference type="Gene3D" id="3.40.50.300">
    <property type="entry name" value="P-loop containing nucleotide triphosphate hydrolases"/>
    <property type="match status" value="1"/>
</dbReference>
<dbReference type="PANTHER" id="PTHR42734">
    <property type="entry name" value="METAL TRANSPORT SYSTEM ATP-BINDING PROTEIN TM_0124-RELATED"/>
    <property type="match status" value="1"/>
</dbReference>
<keyword evidence="3" id="KW-0547">Nucleotide-binding</keyword>
<dbReference type="GO" id="GO:0016887">
    <property type="term" value="F:ATP hydrolysis activity"/>
    <property type="evidence" value="ECO:0007669"/>
    <property type="project" value="InterPro"/>
</dbReference>
<organism evidence="6 7">
    <name type="scientific">Clostridium frigidicarnis</name>
    <dbReference type="NCBI Taxonomy" id="84698"/>
    <lineage>
        <taxon>Bacteria</taxon>
        <taxon>Bacillati</taxon>
        <taxon>Bacillota</taxon>
        <taxon>Clostridia</taxon>
        <taxon>Eubacteriales</taxon>
        <taxon>Clostridiaceae</taxon>
        <taxon>Clostridium</taxon>
    </lineage>
</organism>
<dbReference type="PANTHER" id="PTHR42734:SF17">
    <property type="entry name" value="METAL TRANSPORT SYSTEM ATP-BINDING PROTEIN TM_0124-RELATED"/>
    <property type="match status" value="1"/>
</dbReference>
<dbReference type="InterPro" id="IPR027417">
    <property type="entry name" value="P-loop_NTPase"/>
</dbReference>
<evidence type="ECO:0000256" key="1">
    <source>
        <dbReference type="ARBA" id="ARBA00005417"/>
    </source>
</evidence>
<evidence type="ECO:0000256" key="4">
    <source>
        <dbReference type="ARBA" id="ARBA00022840"/>
    </source>
</evidence>
<dbReference type="InterPro" id="IPR003439">
    <property type="entry name" value="ABC_transporter-like_ATP-bd"/>
</dbReference>
<dbReference type="Proteomes" id="UP000198619">
    <property type="component" value="Unassembled WGS sequence"/>
</dbReference>
<dbReference type="PROSITE" id="PS50893">
    <property type="entry name" value="ABC_TRANSPORTER_2"/>
    <property type="match status" value="1"/>
</dbReference>
<name>A0A1I0WXT3_9CLOT</name>
<dbReference type="GO" id="GO:0005524">
    <property type="term" value="F:ATP binding"/>
    <property type="evidence" value="ECO:0007669"/>
    <property type="project" value="UniProtKB-KW"/>
</dbReference>
<evidence type="ECO:0000256" key="2">
    <source>
        <dbReference type="ARBA" id="ARBA00022448"/>
    </source>
</evidence>
<evidence type="ECO:0000313" key="7">
    <source>
        <dbReference type="Proteomes" id="UP000198619"/>
    </source>
</evidence>
<dbReference type="SUPFAM" id="SSF52540">
    <property type="entry name" value="P-loop containing nucleoside triphosphate hydrolases"/>
    <property type="match status" value="1"/>
</dbReference>
<dbReference type="EMBL" id="FOKI01000006">
    <property type="protein sequence ID" value="SFA93384.1"/>
    <property type="molecule type" value="Genomic_DNA"/>
</dbReference>
<keyword evidence="7" id="KW-1185">Reference proteome</keyword>
<dbReference type="OrthoDB" id="9806726at2"/>
<keyword evidence="2" id="KW-0813">Transport</keyword>
<keyword evidence="4 6" id="KW-0067">ATP-binding</keyword>
<protein>
    <submittedName>
        <fullName evidence="6">Zinc transport system ATP-binding protein</fullName>
    </submittedName>
</protein>
<comment type="similarity">
    <text evidence="1">Belongs to the ABC transporter superfamily.</text>
</comment>
<dbReference type="AlphaFoldDB" id="A0A1I0WXT3"/>
<dbReference type="SMART" id="SM00382">
    <property type="entry name" value="AAA"/>
    <property type="match status" value="1"/>
</dbReference>
<feature type="domain" description="ABC transporter" evidence="5">
    <location>
        <begin position="2"/>
        <end position="220"/>
    </location>
</feature>